<sequence>MTGRFPFLTYIIMMEKAAAPHLFAGLPWKRLALTGALLIGAVLYQIGVLDKPDWTIQLLSQGYPESSLTCPQVSPLFPSSHARLDAQLDELYHTDAFKLNAYKLLGGAVRIPSESYDDLLPVGQDPRWDVFQDLHDFLESAFPRIHSDLKVTKVNTYGLVLHWQGSESALKPILLAAHQDVVPVDWSTVNQWMHPPYSGHFDGTWIWGRGSGDDKADLISQLIAVNSLLQAGFNPRRTIVLAFGIDEEAAGTEGAGKLAIYLEETYGKDGFALLLDEGEGYGENAADGVIFALPGISEKGYIDVKIEVLTPGGHSSVPPVHTSIGLLSMIIVEIEKHPHRPKFVRSGAGLPNAQCAVAYGGEKFLPHVKVLAHRASFDDGALERFKDELIKTDPFFNVLLKTTQAVNIIQGGVKVNALPELASVIINHRIAEHSSTSAVQEHLTNLVLPVAAENNLTVIAFGRNVSAGAAGQVILSDTLYSALEPSPVSPVKDSAPYGLLSGTIKSTLQSASRYRASDVAIAPSLGLGNTDTRFYWNLTRHIFRYSHRGDRDDLYNGLHTVNEGEPSSSFLGVRKLTPPKLFVENL</sequence>
<dbReference type="PROSITE" id="PS00758">
    <property type="entry name" value="ARGE_DAPE_CPG2_1"/>
    <property type="match status" value="1"/>
</dbReference>
<feature type="binding site" evidence="7">
    <location>
        <position position="213"/>
    </location>
    <ligand>
        <name>Zn(2+)</name>
        <dbReference type="ChEBI" id="CHEBI:29105"/>
        <label>2</label>
    </ligand>
</feature>
<proteinExistence type="inferred from homology"/>
<dbReference type="GO" id="GO:0046872">
    <property type="term" value="F:metal ion binding"/>
    <property type="evidence" value="ECO:0007669"/>
    <property type="project" value="UniProtKB-KW"/>
</dbReference>
<evidence type="ECO:0000256" key="2">
    <source>
        <dbReference type="ARBA" id="ARBA00022670"/>
    </source>
</evidence>
<evidence type="ECO:0000256" key="1">
    <source>
        <dbReference type="ARBA" id="ARBA00006247"/>
    </source>
</evidence>
<dbReference type="Gene3D" id="3.40.630.10">
    <property type="entry name" value="Zn peptidases"/>
    <property type="match status" value="1"/>
</dbReference>
<dbReference type="FunFam" id="3.40.630.10:FF:000027">
    <property type="entry name" value="N-fatty-acyl-amino acid synthase/hydrolase PM20D1"/>
    <property type="match status" value="1"/>
</dbReference>
<evidence type="ECO:0000256" key="5">
    <source>
        <dbReference type="ARBA" id="ARBA00022833"/>
    </source>
</evidence>
<evidence type="ECO:0000259" key="8">
    <source>
        <dbReference type="Pfam" id="PF07687"/>
    </source>
</evidence>
<feature type="binding site" evidence="7">
    <location>
        <position position="178"/>
    </location>
    <ligand>
        <name>Zn(2+)</name>
        <dbReference type="ChEBI" id="CHEBI:29105"/>
        <label>2</label>
    </ligand>
</feature>
<dbReference type="AlphaFoldDB" id="A0A0W0G9W5"/>
<keyword evidence="4" id="KW-0378">Hydrolase</keyword>
<dbReference type="Pfam" id="PF01546">
    <property type="entry name" value="Peptidase_M20"/>
    <property type="match status" value="1"/>
</dbReference>
<dbReference type="GO" id="GO:0000328">
    <property type="term" value="C:fungal-type vacuole lumen"/>
    <property type="evidence" value="ECO:0007669"/>
    <property type="project" value="TreeGrafter"/>
</dbReference>
<dbReference type="PANTHER" id="PTHR45962:SF1">
    <property type="entry name" value="N-FATTY-ACYL-AMINO ACID SYNTHASE_HYDROLASE PM20D1"/>
    <property type="match status" value="1"/>
</dbReference>
<dbReference type="eggNOG" id="KOG2275">
    <property type="taxonomic scope" value="Eukaryota"/>
</dbReference>
<evidence type="ECO:0000256" key="4">
    <source>
        <dbReference type="ARBA" id="ARBA00022801"/>
    </source>
</evidence>
<dbReference type="InterPro" id="IPR002933">
    <property type="entry name" value="Peptidase_M20"/>
</dbReference>
<feature type="active site" evidence="6">
    <location>
        <position position="180"/>
    </location>
</feature>
<dbReference type="EMBL" id="LATX01000716">
    <property type="protein sequence ID" value="KTB45362.1"/>
    <property type="molecule type" value="Genomic_DNA"/>
</dbReference>
<feature type="domain" description="Peptidase M20 dimerisation" evidence="8">
    <location>
        <begin position="296"/>
        <end position="448"/>
    </location>
</feature>
<feature type="binding site" evidence="7">
    <location>
        <position position="559"/>
    </location>
    <ligand>
        <name>Zn(2+)</name>
        <dbReference type="ChEBI" id="CHEBI:29105"/>
        <label>1</label>
    </ligand>
</feature>
<dbReference type="InterPro" id="IPR001261">
    <property type="entry name" value="ArgE/DapE_CS"/>
</dbReference>
<name>A0A0W0G9W5_MONRR</name>
<comment type="caution">
    <text evidence="9">The sequence shown here is derived from an EMBL/GenBank/DDBJ whole genome shotgun (WGS) entry which is preliminary data.</text>
</comment>
<feature type="binding site" evidence="7">
    <location>
        <position position="248"/>
    </location>
    <ligand>
        <name>Zn(2+)</name>
        <dbReference type="ChEBI" id="CHEBI:29105"/>
        <label>1</label>
    </ligand>
</feature>
<evidence type="ECO:0000313" key="9">
    <source>
        <dbReference type="EMBL" id="KTB45362.1"/>
    </source>
</evidence>
<keyword evidence="3 7" id="KW-0479">Metal-binding</keyword>
<dbReference type="Proteomes" id="UP000054988">
    <property type="component" value="Unassembled WGS sequence"/>
</dbReference>
<dbReference type="InterPro" id="IPR011650">
    <property type="entry name" value="Peptidase_M20_dimer"/>
</dbReference>
<feature type="active site" description="Proton acceptor" evidence="6">
    <location>
        <position position="247"/>
    </location>
</feature>
<keyword evidence="2" id="KW-0645">Protease</keyword>
<comment type="similarity">
    <text evidence="1">Belongs to the peptidase M20A family.</text>
</comment>
<dbReference type="SUPFAM" id="SSF53187">
    <property type="entry name" value="Zn-dependent exopeptidases"/>
    <property type="match status" value="1"/>
</dbReference>
<dbReference type="GO" id="GO:0051603">
    <property type="term" value="P:proteolysis involved in protein catabolic process"/>
    <property type="evidence" value="ECO:0007669"/>
    <property type="project" value="TreeGrafter"/>
</dbReference>
<dbReference type="GO" id="GO:0004181">
    <property type="term" value="F:metallocarboxypeptidase activity"/>
    <property type="evidence" value="ECO:0007669"/>
    <property type="project" value="InterPro"/>
</dbReference>
<organism evidence="9 10">
    <name type="scientific">Moniliophthora roreri</name>
    <name type="common">Frosty pod rot fungus</name>
    <name type="synonym">Monilia roreri</name>
    <dbReference type="NCBI Taxonomy" id="221103"/>
    <lineage>
        <taxon>Eukaryota</taxon>
        <taxon>Fungi</taxon>
        <taxon>Dikarya</taxon>
        <taxon>Basidiomycota</taxon>
        <taxon>Agaricomycotina</taxon>
        <taxon>Agaricomycetes</taxon>
        <taxon>Agaricomycetidae</taxon>
        <taxon>Agaricales</taxon>
        <taxon>Marasmiineae</taxon>
        <taxon>Marasmiaceae</taxon>
        <taxon>Moniliophthora</taxon>
    </lineage>
</organism>
<dbReference type="PIRSF" id="PIRSF037217">
    <property type="entry name" value="Carboxypeptidase_S"/>
    <property type="match status" value="1"/>
</dbReference>
<evidence type="ECO:0000313" key="10">
    <source>
        <dbReference type="Proteomes" id="UP000054988"/>
    </source>
</evidence>
<keyword evidence="5 7" id="KW-0862">Zinc</keyword>
<reference evidence="9 10" key="1">
    <citation type="submission" date="2015-12" db="EMBL/GenBank/DDBJ databases">
        <title>Draft genome sequence of Moniliophthora roreri, the causal agent of frosty pod rot of cacao.</title>
        <authorList>
            <person name="Aime M.C."/>
            <person name="Diaz-Valderrama J.R."/>
            <person name="Kijpornyongpan T."/>
            <person name="Phillips-Mora W."/>
        </authorList>
    </citation>
    <scope>NUCLEOTIDE SEQUENCE [LARGE SCALE GENOMIC DNA]</scope>
    <source>
        <strain evidence="9 10">MCA 2952</strain>
    </source>
</reference>
<dbReference type="Pfam" id="PF07687">
    <property type="entry name" value="M20_dimer"/>
    <property type="match status" value="1"/>
</dbReference>
<dbReference type="InterPro" id="IPR047177">
    <property type="entry name" value="Pept_M20A"/>
</dbReference>
<gene>
    <name evidence="9" type="ORF">WG66_2045</name>
</gene>
<protein>
    <recommendedName>
        <fullName evidence="8">Peptidase M20 dimerisation domain-containing protein</fullName>
    </recommendedName>
</protein>
<feature type="binding site" evidence="7">
    <location>
        <position position="213"/>
    </location>
    <ligand>
        <name>Zn(2+)</name>
        <dbReference type="ChEBI" id="CHEBI:29105"/>
        <label>1</label>
    </ligand>
</feature>
<dbReference type="Gene3D" id="3.30.70.360">
    <property type="match status" value="1"/>
</dbReference>
<dbReference type="SUPFAM" id="SSF55031">
    <property type="entry name" value="Bacterial exopeptidase dimerisation domain"/>
    <property type="match status" value="1"/>
</dbReference>
<dbReference type="InterPro" id="IPR017141">
    <property type="entry name" value="Pept_M20_carboxypep"/>
</dbReference>
<feature type="binding site" evidence="7">
    <location>
        <position position="276"/>
    </location>
    <ligand>
        <name>Zn(2+)</name>
        <dbReference type="ChEBI" id="CHEBI:29105"/>
        <label>2</label>
    </ligand>
</feature>
<accession>A0A0W0G9W5</accession>
<dbReference type="InterPro" id="IPR036264">
    <property type="entry name" value="Bact_exopeptidase_dim_dom"/>
</dbReference>
<dbReference type="PANTHER" id="PTHR45962">
    <property type="entry name" value="N-FATTY-ACYL-AMINO ACID SYNTHASE/HYDROLASE PM20D1"/>
    <property type="match status" value="1"/>
</dbReference>
<evidence type="ECO:0000256" key="7">
    <source>
        <dbReference type="PIRSR" id="PIRSR037217-2"/>
    </source>
</evidence>
<dbReference type="CDD" id="cd05674">
    <property type="entry name" value="M20_yscS"/>
    <property type="match status" value="1"/>
</dbReference>
<evidence type="ECO:0000256" key="6">
    <source>
        <dbReference type="PIRSR" id="PIRSR037217-1"/>
    </source>
</evidence>
<evidence type="ECO:0000256" key="3">
    <source>
        <dbReference type="ARBA" id="ARBA00022723"/>
    </source>
</evidence>